<feature type="transmembrane region" description="Helical" evidence="1">
    <location>
        <begin position="136"/>
        <end position="160"/>
    </location>
</feature>
<evidence type="ECO:0000313" key="3">
    <source>
        <dbReference type="Proteomes" id="UP001499854"/>
    </source>
</evidence>
<comment type="caution">
    <text evidence="2">The sequence shown here is derived from an EMBL/GenBank/DDBJ whole genome shotgun (WGS) entry which is preliminary data.</text>
</comment>
<keyword evidence="1" id="KW-0812">Transmembrane</keyword>
<accession>A0ABN2T780</accession>
<proteinExistence type="predicted"/>
<dbReference type="RefSeq" id="WP_344662213.1">
    <property type="nucleotide sequence ID" value="NZ_BAAAQM010000069.1"/>
</dbReference>
<keyword evidence="3" id="KW-1185">Reference proteome</keyword>
<name>A0ABN2T780_9ACTN</name>
<sequence length="188" mass="19250">MNTARKLASGIAYTAGAALIAAGPVMIYEGVHGQHQVKDQLSAQLISFPAKGSSGLPAAQAKYAGRQVVTGPQAKAYADMIETHIKEATGGKTYSQVSSAAMAAPDDTKLAGLKNTAFMGESLRGSLMGAYQAWEVTYLVIGLGVAFAGLGAATVAVTGLTEISRRKIHVPDTIAALAENPSSGTPLM</sequence>
<protein>
    <recommendedName>
        <fullName evidence="4">LigA</fullName>
    </recommendedName>
</protein>
<evidence type="ECO:0008006" key="4">
    <source>
        <dbReference type="Google" id="ProtNLM"/>
    </source>
</evidence>
<evidence type="ECO:0000313" key="2">
    <source>
        <dbReference type="EMBL" id="GAA2000627.1"/>
    </source>
</evidence>
<evidence type="ECO:0000256" key="1">
    <source>
        <dbReference type="SAM" id="Phobius"/>
    </source>
</evidence>
<dbReference type="Proteomes" id="UP001499854">
    <property type="component" value="Unassembled WGS sequence"/>
</dbReference>
<keyword evidence="1" id="KW-0472">Membrane</keyword>
<feature type="transmembrane region" description="Helical" evidence="1">
    <location>
        <begin position="7"/>
        <end position="28"/>
    </location>
</feature>
<dbReference type="EMBL" id="BAAAQM010000069">
    <property type="protein sequence ID" value="GAA2000627.1"/>
    <property type="molecule type" value="Genomic_DNA"/>
</dbReference>
<organism evidence="2 3">
    <name type="scientific">Catenulispora subtropica</name>
    <dbReference type="NCBI Taxonomy" id="450798"/>
    <lineage>
        <taxon>Bacteria</taxon>
        <taxon>Bacillati</taxon>
        <taxon>Actinomycetota</taxon>
        <taxon>Actinomycetes</taxon>
        <taxon>Catenulisporales</taxon>
        <taxon>Catenulisporaceae</taxon>
        <taxon>Catenulispora</taxon>
    </lineage>
</organism>
<reference evidence="2 3" key="1">
    <citation type="journal article" date="2019" name="Int. J. Syst. Evol. Microbiol.">
        <title>The Global Catalogue of Microorganisms (GCM) 10K type strain sequencing project: providing services to taxonomists for standard genome sequencing and annotation.</title>
        <authorList>
            <consortium name="The Broad Institute Genomics Platform"/>
            <consortium name="The Broad Institute Genome Sequencing Center for Infectious Disease"/>
            <person name="Wu L."/>
            <person name="Ma J."/>
        </authorList>
    </citation>
    <scope>NUCLEOTIDE SEQUENCE [LARGE SCALE GENOMIC DNA]</scope>
    <source>
        <strain evidence="2 3">JCM 16013</strain>
    </source>
</reference>
<gene>
    <name evidence="2" type="ORF">GCM10009838_77710</name>
</gene>
<keyword evidence="1" id="KW-1133">Transmembrane helix</keyword>